<keyword evidence="3 4" id="KW-0472">Membrane</keyword>
<dbReference type="PANTHER" id="PTHR46982:SF1">
    <property type="entry name" value="CITRATE_OXOGLUTARATE CARRIER PROTEIN"/>
    <property type="match status" value="1"/>
</dbReference>
<dbReference type="InterPro" id="IPR053017">
    <property type="entry name" value="Mito_Cit/Oxoglu_Carrier"/>
</dbReference>
<evidence type="ECO:0008006" key="7">
    <source>
        <dbReference type="Google" id="ProtNLM"/>
    </source>
</evidence>
<comment type="similarity">
    <text evidence="5">Belongs to the mitochondrial carrier (TC 2.A.29) family.</text>
</comment>
<dbReference type="GO" id="GO:0005739">
    <property type="term" value="C:mitochondrion"/>
    <property type="evidence" value="ECO:0007669"/>
    <property type="project" value="TreeGrafter"/>
</dbReference>
<name>A0A7S1EUU7_9RHOD</name>
<reference evidence="6" key="1">
    <citation type="submission" date="2021-01" db="EMBL/GenBank/DDBJ databases">
        <authorList>
            <person name="Corre E."/>
            <person name="Pelletier E."/>
            <person name="Niang G."/>
            <person name="Scheremetjew M."/>
            <person name="Finn R."/>
            <person name="Kale V."/>
            <person name="Holt S."/>
            <person name="Cochrane G."/>
            <person name="Meng A."/>
            <person name="Brown T."/>
            <person name="Cohen L."/>
        </authorList>
    </citation>
    <scope>NUCLEOTIDE SEQUENCE</scope>
    <source>
        <strain evidence="6">CCMP3278</strain>
    </source>
</reference>
<accession>A0A7S1EUU7</accession>
<dbReference type="GO" id="GO:0006843">
    <property type="term" value="P:mitochondrial citrate transmembrane transport"/>
    <property type="evidence" value="ECO:0007669"/>
    <property type="project" value="TreeGrafter"/>
</dbReference>
<dbReference type="PROSITE" id="PS50920">
    <property type="entry name" value="SOLCAR"/>
    <property type="match status" value="1"/>
</dbReference>
<evidence type="ECO:0000256" key="1">
    <source>
        <dbReference type="ARBA" id="ARBA00004141"/>
    </source>
</evidence>
<organism evidence="6">
    <name type="scientific">Timspurckia oligopyrenoides</name>
    <dbReference type="NCBI Taxonomy" id="708627"/>
    <lineage>
        <taxon>Eukaryota</taxon>
        <taxon>Rhodophyta</taxon>
        <taxon>Bangiophyceae</taxon>
        <taxon>Porphyridiales</taxon>
        <taxon>Porphyridiaceae</taxon>
        <taxon>Timspurckia</taxon>
    </lineage>
</organism>
<gene>
    <name evidence="6" type="ORF">TOLI1172_LOCUS9311</name>
</gene>
<sequence>MVAATGKGLTDIRNGAVLQCLEAASLGMPFEVWKTRMGRYRNEGTLTAFRQIYTLNGGGLSGIASFWTGVGPKMVESASKGAVLMVSKEFLNTRANEMGLSPFLSGIIAGAGGGVCQTIVMGPCTYLVTAKVTSTSSTATPLTKLIGDTWKAKGLKGFYPGGSAIAFRQATNWASRQGITEKVRELMKKRHGDPKAKLSGSEEAISGILGGALSCWNHPFEVARIEMQARASHGESKMSMLQVFRMVVKEYGISGLFKGVVPRIGLGVWQTLFMVNGAHIIREKLG</sequence>
<protein>
    <recommendedName>
        <fullName evidence="7">Mitochondrial carrier protein</fullName>
    </recommendedName>
</protein>
<evidence type="ECO:0000313" key="6">
    <source>
        <dbReference type="EMBL" id="CAD8824912.1"/>
    </source>
</evidence>
<proteinExistence type="inferred from homology"/>
<keyword evidence="2 4" id="KW-0812">Transmembrane</keyword>
<dbReference type="GO" id="GO:0005371">
    <property type="term" value="F:tricarboxylate secondary active transmembrane transporter activity"/>
    <property type="evidence" value="ECO:0007669"/>
    <property type="project" value="TreeGrafter"/>
</dbReference>
<comment type="subcellular location">
    <subcellularLocation>
        <location evidence="1">Membrane</location>
        <topology evidence="1">Multi-pass membrane protein</topology>
    </subcellularLocation>
</comment>
<evidence type="ECO:0000256" key="3">
    <source>
        <dbReference type="ARBA" id="ARBA00023136"/>
    </source>
</evidence>
<dbReference type="InterPro" id="IPR023395">
    <property type="entry name" value="MCP_dom_sf"/>
</dbReference>
<dbReference type="GO" id="GO:0016020">
    <property type="term" value="C:membrane"/>
    <property type="evidence" value="ECO:0007669"/>
    <property type="project" value="UniProtKB-SubCell"/>
</dbReference>
<evidence type="ECO:0000256" key="4">
    <source>
        <dbReference type="PROSITE-ProRule" id="PRU00282"/>
    </source>
</evidence>
<dbReference type="EMBL" id="HBFP01012900">
    <property type="protein sequence ID" value="CAD8824912.1"/>
    <property type="molecule type" value="Transcribed_RNA"/>
</dbReference>
<keyword evidence="5" id="KW-0813">Transport</keyword>
<dbReference type="SUPFAM" id="SSF103506">
    <property type="entry name" value="Mitochondrial carrier"/>
    <property type="match status" value="1"/>
</dbReference>
<dbReference type="AlphaFoldDB" id="A0A7S1EUU7"/>
<dbReference type="Gene3D" id="1.50.40.10">
    <property type="entry name" value="Mitochondrial carrier domain"/>
    <property type="match status" value="1"/>
</dbReference>
<dbReference type="Pfam" id="PF00153">
    <property type="entry name" value="Mito_carr"/>
    <property type="match status" value="3"/>
</dbReference>
<dbReference type="GO" id="GO:0015742">
    <property type="term" value="P:alpha-ketoglutarate transport"/>
    <property type="evidence" value="ECO:0007669"/>
    <property type="project" value="TreeGrafter"/>
</dbReference>
<feature type="repeat" description="Solcar" evidence="4">
    <location>
        <begin position="198"/>
        <end position="284"/>
    </location>
</feature>
<dbReference type="InterPro" id="IPR018108">
    <property type="entry name" value="MCP_transmembrane"/>
</dbReference>
<dbReference type="PANTHER" id="PTHR46982">
    <property type="entry name" value="CITRATE/OXOGLUTARATE CARRIER PROTEIN"/>
    <property type="match status" value="1"/>
</dbReference>
<evidence type="ECO:0000256" key="5">
    <source>
        <dbReference type="RuleBase" id="RU000488"/>
    </source>
</evidence>
<evidence type="ECO:0000256" key="2">
    <source>
        <dbReference type="ARBA" id="ARBA00022692"/>
    </source>
</evidence>